<dbReference type="OrthoDB" id="46615at2759"/>
<sequence length="274" mass="31664">MAKKGRKSKKQAVEDEETWAKSNAKALLKDDIISGRLNGMMPQQIHQSRPEFLAYGLSQFRSNYYTLRDAVAKNFNRMAKDCMYFGMDMSLMKQLRANNPQEKIPWHRSPAKKLLEIDIATGIHLQIDPETGKKRKPLSIYKSREEYQDHDLKVFRNHIYQEIKRLEKRESNLRFEKKKYRVRTIIAVEDAIDLVQRGEMKESEEAVKRMVEKQQEEADNEQQQEEADNEQQQEKDDRSAISVATGGSSTASKSSSILARKRAAASKKRATAVP</sequence>
<accession>A0A9N8E3Q8</accession>
<comment type="caution">
    <text evidence="2">The sequence shown here is derived from an EMBL/GenBank/DDBJ whole genome shotgun (WGS) entry which is preliminary data.</text>
</comment>
<feature type="compositionally biased region" description="Basic and acidic residues" evidence="1">
    <location>
        <begin position="205"/>
        <end position="216"/>
    </location>
</feature>
<feature type="compositionally biased region" description="Low complexity" evidence="1">
    <location>
        <begin position="240"/>
        <end position="258"/>
    </location>
</feature>
<dbReference type="EMBL" id="CAICTM010000470">
    <property type="protein sequence ID" value="CAB9511159.1"/>
    <property type="molecule type" value="Genomic_DNA"/>
</dbReference>
<name>A0A9N8E3Q8_9STRA</name>
<gene>
    <name evidence="2" type="ORF">SEMRO_471_G149670.1</name>
</gene>
<evidence type="ECO:0000313" key="3">
    <source>
        <dbReference type="Proteomes" id="UP001153069"/>
    </source>
</evidence>
<proteinExistence type="predicted"/>
<dbReference type="Proteomes" id="UP001153069">
    <property type="component" value="Unassembled WGS sequence"/>
</dbReference>
<feature type="compositionally biased region" description="Basic residues" evidence="1">
    <location>
        <begin position="259"/>
        <end position="274"/>
    </location>
</feature>
<evidence type="ECO:0000313" key="2">
    <source>
        <dbReference type="EMBL" id="CAB9511159.1"/>
    </source>
</evidence>
<feature type="compositionally biased region" description="Acidic residues" evidence="1">
    <location>
        <begin position="217"/>
        <end position="231"/>
    </location>
</feature>
<reference evidence="2" key="1">
    <citation type="submission" date="2020-06" db="EMBL/GenBank/DDBJ databases">
        <authorList>
            <consortium name="Plant Systems Biology data submission"/>
        </authorList>
    </citation>
    <scope>NUCLEOTIDE SEQUENCE</scope>
    <source>
        <strain evidence="2">D6</strain>
    </source>
</reference>
<dbReference type="AlphaFoldDB" id="A0A9N8E3Q8"/>
<organism evidence="2 3">
    <name type="scientific">Seminavis robusta</name>
    <dbReference type="NCBI Taxonomy" id="568900"/>
    <lineage>
        <taxon>Eukaryota</taxon>
        <taxon>Sar</taxon>
        <taxon>Stramenopiles</taxon>
        <taxon>Ochrophyta</taxon>
        <taxon>Bacillariophyta</taxon>
        <taxon>Bacillariophyceae</taxon>
        <taxon>Bacillariophycidae</taxon>
        <taxon>Naviculales</taxon>
        <taxon>Naviculaceae</taxon>
        <taxon>Seminavis</taxon>
    </lineage>
</organism>
<evidence type="ECO:0000256" key="1">
    <source>
        <dbReference type="SAM" id="MobiDB-lite"/>
    </source>
</evidence>
<keyword evidence="3" id="KW-1185">Reference proteome</keyword>
<feature type="region of interest" description="Disordered" evidence="1">
    <location>
        <begin position="205"/>
        <end position="274"/>
    </location>
</feature>
<protein>
    <submittedName>
        <fullName evidence="2">Uncharacterized protein</fullName>
    </submittedName>
</protein>